<dbReference type="AlphaFoldDB" id="A0A6H2EJX7"/>
<dbReference type="NCBIfam" id="TIGR01167">
    <property type="entry name" value="LPXTG_anchor"/>
    <property type="match status" value="1"/>
</dbReference>
<name>A0A6H2EJX7_9ACTO</name>
<keyword evidence="3 5" id="KW-0732">Signal</keyword>
<proteinExistence type="inferred from homology"/>
<evidence type="ECO:0000256" key="1">
    <source>
        <dbReference type="ARBA" id="ARBA00007257"/>
    </source>
</evidence>
<dbReference type="Gene3D" id="2.60.40.740">
    <property type="match status" value="1"/>
</dbReference>
<keyword evidence="2" id="KW-0964">Secreted</keyword>
<keyword evidence="4" id="KW-0472">Membrane</keyword>
<dbReference type="Pfam" id="PF16555">
    <property type="entry name" value="GramPos_pilinD1"/>
    <property type="match status" value="1"/>
</dbReference>
<dbReference type="PANTHER" id="PTHR36108">
    <property type="entry name" value="COLOSSIN-B-RELATED"/>
    <property type="match status" value="1"/>
</dbReference>
<dbReference type="Pfam" id="PF17802">
    <property type="entry name" value="SpaA"/>
    <property type="match status" value="1"/>
</dbReference>
<dbReference type="InterPro" id="IPR032364">
    <property type="entry name" value="GramPos_pilinD1_N"/>
</dbReference>
<dbReference type="Gene3D" id="2.60.40.10">
    <property type="entry name" value="Immunoglobulins"/>
    <property type="match status" value="2"/>
</dbReference>
<dbReference type="InterPro" id="IPR013783">
    <property type="entry name" value="Ig-like_fold"/>
</dbReference>
<feature type="chain" id="PRO_5026302190" evidence="5">
    <location>
        <begin position="34"/>
        <end position="497"/>
    </location>
</feature>
<dbReference type="InterPro" id="IPR048052">
    <property type="entry name" value="FM1-like"/>
</dbReference>
<keyword evidence="9" id="KW-1185">Reference proteome</keyword>
<feature type="domain" description="SpaA-like prealbumin fold" evidence="7">
    <location>
        <begin position="348"/>
        <end position="441"/>
    </location>
</feature>
<dbReference type="NCBIfam" id="NF033902">
    <property type="entry name" value="iso_D2_wall_anc"/>
    <property type="match status" value="1"/>
</dbReference>
<feature type="signal peptide" evidence="5">
    <location>
        <begin position="1"/>
        <end position="33"/>
    </location>
</feature>
<evidence type="ECO:0000259" key="6">
    <source>
        <dbReference type="Pfam" id="PF16555"/>
    </source>
</evidence>
<evidence type="ECO:0000256" key="4">
    <source>
        <dbReference type="SAM" id="Phobius"/>
    </source>
</evidence>
<evidence type="ECO:0000313" key="9">
    <source>
        <dbReference type="Proteomes" id="UP000502298"/>
    </source>
</evidence>
<protein>
    <submittedName>
        <fullName evidence="8">SpaH/EbpB family LPXTG-anchored major pilin</fullName>
    </submittedName>
</protein>
<keyword evidence="4" id="KW-1133">Transmembrane helix</keyword>
<accession>A0A6H2EJX7</accession>
<organism evidence="8 9">
    <name type="scientific">Arcanobacterium buesumense</name>
    <dbReference type="NCBI Taxonomy" id="2722751"/>
    <lineage>
        <taxon>Bacteria</taxon>
        <taxon>Bacillati</taxon>
        <taxon>Actinomycetota</taxon>
        <taxon>Actinomycetes</taxon>
        <taxon>Actinomycetales</taxon>
        <taxon>Actinomycetaceae</taxon>
        <taxon>Arcanobacterium</taxon>
    </lineage>
</organism>
<evidence type="ECO:0000256" key="5">
    <source>
        <dbReference type="SAM" id="SignalP"/>
    </source>
</evidence>
<dbReference type="EMBL" id="CP050804">
    <property type="protein sequence ID" value="QJC21149.1"/>
    <property type="molecule type" value="Genomic_DNA"/>
</dbReference>
<gene>
    <name evidence="8" type="ORF">HC352_00520</name>
</gene>
<evidence type="ECO:0000256" key="2">
    <source>
        <dbReference type="ARBA" id="ARBA00022525"/>
    </source>
</evidence>
<keyword evidence="4" id="KW-0812">Transmembrane</keyword>
<dbReference type="RefSeq" id="WP_168917091.1">
    <property type="nucleotide sequence ID" value="NZ_CP050804.1"/>
</dbReference>
<dbReference type="InterPro" id="IPR026466">
    <property type="entry name" value="Fim_isopep_form_D2_dom"/>
</dbReference>
<feature type="transmembrane region" description="Helical" evidence="4">
    <location>
        <begin position="470"/>
        <end position="489"/>
    </location>
</feature>
<dbReference type="InterPro" id="IPR041033">
    <property type="entry name" value="SpaA_PFL_dom_1"/>
</dbReference>
<evidence type="ECO:0000259" key="7">
    <source>
        <dbReference type="Pfam" id="PF17802"/>
    </source>
</evidence>
<evidence type="ECO:0000256" key="3">
    <source>
        <dbReference type="ARBA" id="ARBA00022729"/>
    </source>
</evidence>
<dbReference type="KEGG" id="arca:HC352_00520"/>
<sequence length="497" mass="52744">MKKNNGVKRRGAIVSLALALVAPFALIGGTASAVPGAGAAPEVGNIDTTKQGSLTVHKYEAPAWDAATYPKDGTELTAPAGAKPLADVTFSVKKINNIDLTKNEDWAKLKPLQAAPTQADVAGVDATTMTTAKDGIAKFTNLAPGAYLVEETAAPENVTKKVAPFIVTVPFPATNENFAKSEKGWIYDVHVYPKNEITNKPSKIVATDTPTTNVGSDIKWKLTVPVPQITKNFTKFVVTDQLDAAVKHSANKLPSVTVDGAVLDPAKYTVTGGTKGGLLTFDFANAFNELNAAKGKNIVITFYTTVESAPTDNIVPNNLFQLTYNDGDGNDKVTPPPVDAEKPKAYFGDFKIKKVSSIGEKLPLKDAEFTVYASEVDATNNAHPIETVASDENGIVNFSSLYRGAAADATKEYWVKETKAPAGYKLNETVTKITITADTGKNDPDTTIENIPYQPGDVPDLPLTGAAGKVLLIFAGLAILSISVGTAFVTRRRKTNI</sequence>
<dbReference type="GO" id="GO:0005975">
    <property type="term" value="P:carbohydrate metabolic process"/>
    <property type="evidence" value="ECO:0007669"/>
    <property type="project" value="UniProtKB-ARBA"/>
</dbReference>
<reference evidence="8 9" key="1">
    <citation type="submission" date="2020-03" db="EMBL/GenBank/DDBJ databases">
        <title>Complete genome of Arcanobacterium buesumensis sp. nov. strain 2701.</title>
        <authorList>
            <person name="Borowiak M."/>
            <person name="Alssahen M."/>
            <person name="Laemmler C."/>
            <person name="Malorny B."/>
            <person name="Hassan A."/>
            <person name="Prenger-Berninghoff E."/>
            <person name="Ploetz M."/>
            <person name="Abdulmawjood A."/>
        </authorList>
    </citation>
    <scope>NUCLEOTIDE SEQUENCE [LARGE SCALE GENOMIC DNA]</scope>
    <source>
        <strain evidence="8 9">2701</strain>
    </source>
</reference>
<evidence type="ECO:0000313" key="8">
    <source>
        <dbReference type="EMBL" id="QJC21149.1"/>
    </source>
</evidence>
<comment type="similarity">
    <text evidence="1">Belongs to the serine-aspartate repeat-containing protein (SDr) family.</text>
</comment>
<feature type="domain" description="Gram-positive pilin subunit D1 N-terminal" evidence="6">
    <location>
        <begin position="50"/>
        <end position="196"/>
    </location>
</feature>
<dbReference type="Proteomes" id="UP000502298">
    <property type="component" value="Chromosome"/>
</dbReference>
<dbReference type="PANTHER" id="PTHR36108:SF13">
    <property type="entry name" value="COLOSSIN-B-RELATED"/>
    <property type="match status" value="1"/>
</dbReference>
<dbReference type="NCBIfam" id="TIGR04226">
    <property type="entry name" value="RrgB_K2N_iso_D2"/>
    <property type="match status" value="1"/>
</dbReference>